<dbReference type="KEGG" id="cars:E1B03_07830"/>
<evidence type="ECO:0000313" key="1">
    <source>
        <dbReference type="EMBL" id="QBM22351.1"/>
    </source>
</evidence>
<reference evidence="1 2" key="1">
    <citation type="submission" date="2019-03" db="EMBL/GenBank/DDBJ databases">
        <title>Complete genome sequence of an arsenate-respiring bacteria, Citrobacter sp. LY-1.</title>
        <authorList>
            <person name="Wang H."/>
            <person name="Liu Y."/>
            <person name="Li Q."/>
            <person name="Huang J."/>
        </authorList>
    </citation>
    <scope>NUCLEOTIDE SEQUENCE [LARGE SCALE GENOMIC DNA]</scope>
    <source>
        <strain evidence="1 2">LY-1</strain>
    </source>
</reference>
<accession>A0A4P6WN18</accession>
<dbReference type="InterPro" id="IPR003458">
    <property type="entry name" value="Phage_T4_Gp38_tail_assem"/>
</dbReference>
<organism evidence="1 2">
    <name type="scientific">Citrobacter arsenatis</name>
    <dbReference type="NCBI Taxonomy" id="2546350"/>
    <lineage>
        <taxon>Bacteria</taxon>
        <taxon>Pseudomonadati</taxon>
        <taxon>Pseudomonadota</taxon>
        <taxon>Gammaproteobacteria</taxon>
        <taxon>Enterobacterales</taxon>
        <taxon>Enterobacteriaceae</taxon>
        <taxon>Citrobacter</taxon>
    </lineage>
</organism>
<keyword evidence="2" id="KW-1185">Reference proteome</keyword>
<proteinExistence type="predicted"/>
<dbReference type="EMBL" id="CP037864">
    <property type="protein sequence ID" value="QBM22351.1"/>
    <property type="molecule type" value="Genomic_DNA"/>
</dbReference>
<evidence type="ECO:0000313" key="2">
    <source>
        <dbReference type="Proteomes" id="UP000293850"/>
    </source>
</evidence>
<protein>
    <submittedName>
        <fullName evidence="1">Tail fiber assembly protein</fullName>
    </submittedName>
</protein>
<dbReference type="Pfam" id="PF02413">
    <property type="entry name" value="Caudo_TAP"/>
    <property type="match status" value="1"/>
</dbReference>
<dbReference type="RefSeq" id="WP_133086002.1">
    <property type="nucleotide sequence ID" value="NZ_CP037864.1"/>
</dbReference>
<name>A0A4P6WN18_9ENTR</name>
<dbReference type="AlphaFoldDB" id="A0A4P6WN18"/>
<gene>
    <name evidence="1" type="ORF">E1B03_07830</name>
</gene>
<dbReference type="Proteomes" id="UP000293850">
    <property type="component" value="Chromosome"/>
</dbReference>
<sequence length="174" mass="20042">MMDMKNFVISSPETEDEEFLAKHGAIILRDEHGREWYSSQRLFGTNTVKIMYDSDNVVRSITTDVSTLYPHQHSVAEVEEISDEVDIFGGWIYSDGYVVKNPSQPDAESQPSDESEKLRLRALADSEIEWLQDAVNSGIATEEESVLLDKWREYRIQLMRVDTENPIWPKTPND</sequence>